<comment type="caution">
    <text evidence="1">The sequence shown here is derived from an EMBL/GenBank/DDBJ whole genome shotgun (WGS) entry which is preliminary data.</text>
</comment>
<accession>A0A9D9DSQ4</accession>
<protein>
    <submittedName>
        <fullName evidence="1">Uncharacterized protein</fullName>
    </submittedName>
</protein>
<gene>
    <name evidence="1" type="ORF">IAC76_04390</name>
</gene>
<dbReference type="Proteomes" id="UP000823632">
    <property type="component" value="Unassembled WGS sequence"/>
</dbReference>
<evidence type="ECO:0000313" key="2">
    <source>
        <dbReference type="Proteomes" id="UP000823632"/>
    </source>
</evidence>
<name>A0A9D9DSQ4_9BACT</name>
<dbReference type="AlphaFoldDB" id="A0A9D9DSQ4"/>
<organism evidence="1 2">
    <name type="scientific">Candidatus Scatousia excrementipullorum</name>
    <dbReference type="NCBI Taxonomy" id="2840936"/>
    <lineage>
        <taxon>Bacteria</taxon>
        <taxon>Candidatus Scatousia</taxon>
    </lineage>
</organism>
<sequence>MNEYEKLKENIKTQKEEEFKALKTEINGLEAFFEKYLKIFFESSSSKAERDFNVSSL</sequence>
<reference evidence="1" key="2">
    <citation type="journal article" date="2021" name="PeerJ">
        <title>Extensive microbial diversity within the chicken gut microbiome revealed by metagenomics and culture.</title>
        <authorList>
            <person name="Gilroy R."/>
            <person name="Ravi A."/>
            <person name="Getino M."/>
            <person name="Pursley I."/>
            <person name="Horton D.L."/>
            <person name="Alikhan N.F."/>
            <person name="Baker D."/>
            <person name="Gharbi K."/>
            <person name="Hall N."/>
            <person name="Watson M."/>
            <person name="Adriaenssens E.M."/>
            <person name="Foster-Nyarko E."/>
            <person name="Jarju S."/>
            <person name="Secka A."/>
            <person name="Antonio M."/>
            <person name="Oren A."/>
            <person name="Chaudhuri R.R."/>
            <person name="La Ragione R."/>
            <person name="Hildebrand F."/>
            <person name="Pallen M.J."/>
        </authorList>
    </citation>
    <scope>NUCLEOTIDE SEQUENCE</scope>
    <source>
        <strain evidence="1">10192</strain>
    </source>
</reference>
<dbReference type="EMBL" id="JADIND010000092">
    <property type="protein sequence ID" value="MBO8430604.1"/>
    <property type="molecule type" value="Genomic_DNA"/>
</dbReference>
<reference evidence="1" key="1">
    <citation type="submission" date="2020-10" db="EMBL/GenBank/DDBJ databases">
        <authorList>
            <person name="Gilroy R."/>
        </authorList>
    </citation>
    <scope>NUCLEOTIDE SEQUENCE</scope>
    <source>
        <strain evidence="1">10192</strain>
    </source>
</reference>
<proteinExistence type="predicted"/>
<evidence type="ECO:0000313" key="1">
    <source>
        <dbReference type="EMBL" id="MBO8430604.1"/>
    </source>
</evidence>